<feature type="compositionally biased region" description="Basic and acidic residues" evidence="1">
    <location>
        <begin position="88"/>
        <end position="102"/>
    </location>
</feature>
<organism evidence="2 3">
    <name type="scientific">Streptomyces werraensis</name>
    <dbReference type="NCBI Taxonomy" id="68284"/>
    <lineage>
        <taxon>Bacteria</taxon>
        <taxon>Bacillati</taxon>
        <taxon>Actinomycetota</taxon>
        <taxon>Actinomycetes</taxon>
        <taxon>Kitasatosporales</taxon>
        <taxon>Streptomycetaceae</taxon>
        <taxon>Streptomyces</taxon>
    </lineage>
</organism>
<proteinExistence type="predicted"/>
<name>A0ABV3JF63_9ACTN</name>
<dbReference type="RefSeq" id="WP_364021734.1">
    <property type="nucleotide sequence ID" value="NZ_JBFATD010000008.1"/>
</dbReference>
<protein>
    <recommendedName>
        <fullName evidence="4">Biopolymer transporter Tol</fullName>
    </recommendedName>
</protein>
<evidence type="ECO:0000256" key="1">
    <source>
        <dbReference type="SAM" id="MobiDB-lite"/>
    </source>
</evidence>
<feature type="region of interest" description="Disordered" evidence="1">
    <location>
        <begin position="49"/>
        <end position="68"/>
    </location>
</feature>
<keyword evidence="3" id="KW-1185">Reference proteome</keyword>
<feature type="region of interest" description="Disordered" evidence="1">
    <location>
        <begin position="81"/>
        <end position="108"/>
    </location>
</feature>
<dbReference type="Proteomes" id="UP001552527">
    <property type="component" value="Unassembled WGS sequence"/>
</dbReference>
<evidence type="ECO:0008006" key="4">
    <source>
        <dbReference type="Google" id="ProtNLM"/>
    </source>
</evidence>
<sequence length="108" mass="12425">MHADQPPERTPDGHHVVIRGRRWRATDPSVPEETAARLRRHLMSARRAVRSATAADDEQAERAAQSRVNRAKIALGERGAPWWEQSEEERRHRWEEGLKSLDAEDAED</sequence>
<evidence type="ECO:0000313" key="2">
    <source>
        <dbReference type="EMBL" id="MEV5246451.1"/>
    </source>
</evidence>
<gene>
    <name evidence="2" type="ORF">AB0K95_14430</name>
</gene>
<dbReference type="EMBL" id="JBFATE010000005">
    <property type="protein sequence ID" value="MEV5246451.1"/>
    <property type="molecule type" value="Genomic_DNA"/>
</dbReference>
<evidence type="ECO:0000313" key="3">
    <source>
        <dbReference type="Proteomes" id="UP001552527"/>
    </source>
</evidence>
<accession>A0ABV3JF63</accession>
<reference evidence="2 3" key="1">
    <citation type="submission" date="2024-06" db="EMBL/GenBank/DDBJ databases">
        <title>The Natural Products Discovery Center: Release of the First 8490 Sequenced Strains for Exploring Actinobacteria Biosynthetic Diversity.</title>
        <authorList>
            <person name="Kalkreuter E."/>
            <person name="Kautsar S.A."/>
            <person name="Yang D."/>
            <person name="Bader C.D."/>
            <person name="Teijaro C.N."/>
            <person name="Fluegel L."/>
            <person name="Davis C.M."/>
            <person name="Simpson J.R."/>
            <person name="Lauterbach L."/>
            <person name="Steele A.D."/>
            <person name="Gui C."/>
            <person name="Meng S."/>
            <person name="Li G."/>
            <person name="Viehrig K."/>
            <person name="Ye F."/>
            <person name="Su P."/>
            <person name="Kiefer A.F."/>
            <person name="Nichols A."/>
            <person name="Cepeda A.J."/>
            <person name="Yan W."/>
            <person name="Fan B."/>
            <person name="Jiang Y."/>
            <person name="Adhikari A."/>
            <person name="Zheng C.-J."/>
            <person name="Schuster L."/>
            <person name="Cowan T.M."/>
            <person name="Smanski M.J."/>
            <person name="Chevrette M.G."/>
            <person name="De Carvalho L.P.S."/>
            <person name="Shen B."/>
        </authorList>
    </citation>
    <scope>NUCLEOTIDE SEQUENCE [LARGE SCALE GENOMIC DNA]</scope>
    <source>
        <strain evidence="2 3">NPDC052768</strain>
    </source>
</reference>
<comment type="caution">
    <text evidence="2">The sequence shown here is derived from an EMBL/GenBank/DDBJ whole genome shotgun (WGS) entry which is preliminary data.</text>
</comment>